<dbReference type="RefSeq" id="WP_131145446.1">
    <property type="nucleotide sequence ID" value="NZ_BMWV01000003.1"/>
</dbReference>
<organism evidence="1 4">
    <name type="scientific">Pseudoduganella albidiflava</name>
    <dbReference type="NCBI Taxonomy" id="321983"/>
    <lineage>
        <taxon>Bacteria</taxon>
        <taxon>Pseudomonadati</taxon>
        <taxon>Pseudomonadota</taxon>
        <taxon>Betaproteobacteria</taxon>
        <taxon>Burkholderiales</taxon>
        <taxon>Oxalobacteraceae</taxon>
        <taxon>Telluria group</taxon>
        <taxon>Pseudoduganella</taxon>
    </lineage>
</organism>
<protein>
    <submittedName>
        <fullName evidence="2">Bacteriocin-protection protein</fullName>
    </submittedName>
</protein>
<evidence type="ECO:0000313" key="1">
    <source>
        <dbReference type="EMBL" id="GGY36583.1"/>
    </source>
</evidence>
<reference evidence="1" key="3">
    <citation type="submission" date="2022-12" db="EMBL/GenBank/DDBJ databases">
        <authorList>
            <person name="Sun Q."/>
            <person name="Kim S."/>
        </authorList>
    </citation>
    <scope>NUCLEOTIDE SEQUENCE</scope>
    <source>
        <strain evidence="1">KCTC 12343</strain>
    </source>
</reference>
<dbReference type="EMBL" id="BMWV01000003">
    <property type="protein sequence ID" value="GGY36583.1"/>
    <property type="molecule type" value="Genomic_DNA"/>
</dbReference>
<reference evidence="2 3" key="2">
    <citation type="submission" date="2019-02" db="EMBL/GenBank/DDBJ databases">
        <title>Draft Genome Sequences of Six Type Strains of the Genus Massilia.</title>
        <authorList>
            <person name="Miess H."/>
            <person name="Frediansyhah A."/>
            <person name="Gross H."/>
        </authorList>
    </citation>
    <scope>NUCLEOTIDE SEQUENCE [LARGE SCALE GENOMIC DNA]</scope>
    <source>
        <strain evidence="2 3">DSM 17472</strain>
    </source>
</reference>
<keyword evidence="3" id="KW-1185">Reference proteome</keyword>
<evidence type="ECO:0000313" key="4">
    <source>
        <dbReference type="Proteomes" id="UP000628442"/>
    </source>
</evidence>
<dbReference type="Proteomes" id="UP000292307">
    <property type="component" value="Chromosome"/>
</dbReference>
<gene>
    <name evidence="2" type="ORF">EYF70_11060</name>
    <name evidence="1" type="ORF">GCM10007387_18650</name>
</gene>
<dbReference type="AlphaFoldDB" id="A0A411WX11"/>
<proteinExistence type="predicted"/>
<reference evidence="1" key="1">
    <citation type="journal article" date="2014" name="Int. J. Syst. Evol. Microbiol.">
        <title>Complete genome sequence of Corynebacterium casei LMG S-19264T (=DSM 44701T), isolated from a smear-ripened cheese.</title>
        <authorList>
            <consortium name="US DOE Joint Genome Institute (JGI-PGF)"/>
            <person name="Walter F."/>
            <person name="Albersmeier A."/>
            <person name="Kalinowski J."/>
            <person name="Ruckert C."/>
        </authorList>
    </citation>
    <scope>NUCLEOTIDE SEQUENCE</scope>
    <source>
        <strain evidence="1">KCTC 12343</strain>
    </source>
</reference>
<sequence length="186" mass="21045">MTPIFFADAREFRTWLEKHAGSATELLVGFHKAGSGRPCMSWSASVDEALCFGWIDGRRTGIDDATYSIRFTPRKASSIWSVVNIAKVDELRAEGKMTPAGEAAFALRTEAKSGIYAHERSDMPELADAERERFQRDKAAWEYFQAAPPGYRKTLLHWITKAKREDTRSKRLEQLVQACAEGRRLT</sequence>
<dbReference type="EMBL" id="CP036401">
    <property type="protein sequence ID" value="QBI01324.1"/>
    <property type="molecule type" value="Genomic_DNA"/>
</dbReference>
<evidence type="ECO:0000313" key="3">
    <source>
        <dbReference type="Proteomes" id="UP000292307"/>
    </source>
</evidence>
<evidence type="ECO:0000313" key="2">
    <source>
        <dbReference type="EMBL" id="QBI01324.1"/>
    </source>
</evidence>
<dbReference type="Pfam" id="PF13376">
    <property type="entry name" value="OmdA"/>
    <property type="match status" value="1"/>
</dbReference>
<accession>A0A411WX11</accession>
<dbReference type="Proteomes" id="UP000628442">
    <property type="component" value="Unassembled WGS sequence"/>
</dbReference>
<name>A0A411WX11_9BURK</name>
<dbReference type="OrthoDB" id="9796999at2"/>